<dbReference type="AlphaFoldDB" id="A0AAU2VLI3"/>
<evidence type="ECO:0000313" key="1">
    <source>
        <dbReference type="EMBL" id="WTW68413.1"/>
    </source>
</evidence>
<sequence>MSDEGVNDPLPRMSREKAEKWAKHWTDSMVGTAHAHLDPKSARPTADFTNCVGSDNEEADDGRFTLSYSVRGTLPRARHARAVTDIEKTLKDKGFDIQSFEVDLDTEPANVVDAKHPEDQQFISVGSVGKDLLVFVVSTPCLLPPGVDQQQF</sequence>
<dbReference type="EMBL" id="CP108313">
    <property type="protein sequence ID" value="WTW68413.1"/>
    <property type="molecule type" value="Genomic_DNA"/>
</dbReference>
<reference evidence="1" key="1">
    <citation type="submission" date="2022-10" db="EMBL/GenBank/DDBJ databases">
        <title>The complete genomes of actinobacterial strains from the NBC collection.</title>
        <authorList>
            <person name="Joergensen T.S."/>
            <person name="Alvarez Arevalo M."/>
            <person name="Sterndorff E.B."/>
            <person name="Faurdal D."/>
            <person name="Vuksanovic O."/>
            <person name="Mourched A.-S."/>
            <person name="Charusanti P."/>
            <person name="Shaw S."/>
            <person name="Blin K."/>
            <person name="Weber T."/>
        </authorList>
    </citation>
    <scope>NUCLEOTIDE SEQUENCE</scope>
    <source>
        <strain evidence="1">NBC_00008</strain>
    </source>
</reference>
<accession>A0AAU2VLI3</accession>
<name>A0AAU2VLI3_9ACTN</name>
<proteinExistence type="predicted"/>
<gene>
    <name evidence="1" type="ORF">OG398_09145</name>
</gene>
<organism evidence="1">
    <name type="scientific">Streptomyces sp. NBC_00008</name>
    <dbReference type="NCBI Taxonomy" id="2903610"/>
    <lineage>
        <taxon>Bacteria</taxon>
        <taxon>Bacillati</taxon>
        <taxon>Actinomycetota</taxon>
        <taxon>Actinomycetes</taxon>
        <taxon>Kitasatosporales</taxon>
        <taxon>Streptomycetaceae</taxon>
        <taxon>Streptomyces</taxon>
    </lineage>
</organism>
<protein>
    <submittedName>
        <fullName evidence="1">Uncharacterized protein</fullName>
    </submittedName>
</protein>